<gene>
    <name evidence="4" type="ORF">N476_09485</name>
</gene>
<comment type="similarity">
    <text evidence="1">Belongs to the esterase D family.</text>
</comment>
<dbReference type="InterPro" id="IPR052558">
    <property type="entry name" value="Siderophore_Hydrolase_D"/>
</dbReference>
<evidence type="ECO:0000313" key="4">
    <source>
        <dbReference type="EMBL" id="KZN53007.1"/>
    </source>
</evidence>
<comment type="caution">
    <text evidence="4">The sequence shown here is derived from an EMBL/GenBank/DDBJ whole genome shotgun (WGS) entry which is preliminary data.</text>
</comment>
<dbReference type="PANTHER" id="PTHR40841:SF2">
    <property type="entry name" value="SIDEROPHORE-DEGRADING ESTERASE (EUROFUNG)"/>
    <property type="match status" value="1"/>
</dbReference>
<protein>
    <recommendedName>
        <fullName evidence="6">Esterase</fullName>
    </recommendedName>
</protein>
<dbReference type="AlphaFoldDB" id="A0A162ANA5"/>
<dbReference type="SUPFAM" id="SSF53474">
    <property type="entry name" value="alpha/beta-Hydrolases"/>
    <property type="match status" value="1"/>
</dbReference>
<dbReference type="PANTHER" id="PTHR40841">
    <property type="entry name" value="SIDEROPHORE TRIACETYLFUSARININE C ESTERASE"/>
    <property type="match status" value="1"/>
</dbReference>
<dbReference type="Gene3D" id="3.40.50.1820">
    <property type="entry name" value="alpha/beta hydrolase"/>
    <property type="match status" value="1"/>
</dbReference>
<dbReference type="PATRIC" id="fig|1365251.3.peg.823"/>
<dbReference type="InterPro" id="IPR029058">
    <property type="entry name" value="AB_hydrolase_fold"/>
</dbReference>
<accession>A0A162ANA5</accession>
<reference evidence="4 5" key="1">
    <citation type="submission" date="2013-07" db="EMBL/GenBank/DDBJ databases">
        <title>Comparative Genomic and Metabolomic Analysis of Twelve Strains of Pseudoalteromonas luteoviolacea.</title>
        <authorList>
            <person name="Vynne N.G."/>
            <person name="Mansson M."/>
            <person name="Gram L."/>
        </authorList>
    </citation>
    <scope>NUCLEOTIDE SEQUENCE [LARGE SCALE GENOMIC DNA]</scope>
    <source>
        <strain evidence="4 5">H33</strain>
    </source>
</reference>
<feature type="signal peptide" evidence="3">
    <location>
        <begin position="1"/>
        <end position="19"/>
    </location>
</feature>
<dbReference type="EMBL" id="AUXZ01000057">
    <property type="protein sequence ID" value="KZN53007.1"/>
    <property type="molecule type" value="Genomic_DNA"/>
</dbReference>
<dbReference type="GO" id="GO:0016788">
    <property type="term" value="F:hydrolase activity, acting on ester bonds"/>
    <property type="evidence" value="ECO:0007669"/>
    <property type="project" value="TreeGrafter"/>
</dbReference>
<evidence type="ECO:0000313" key="5">
    <source>
        <dbReference type="Proteomes" id="UP000076503"/>
    </source>
</evidence>
<dbReference type="InterPro" id="IPR000801">
    <property type="entry name" value="Esterase-like"/>
</dbReference>
<dbReference type="Pfam" id="PF00756">
    <property type="entry name" value="Esterase"/>
    <property type="match status" value="1"/>
</dbReference>
<organism evidence="4 5">
    <name type="scientific">Pseudoalteromonas luteoviolacea H33</name>
    <dbReference type="NCBI Taxonomy" id="1365251"/>
    <lineage>
        <taxon>Bacteria</taxon>
        <taxon>Pseudomonadati</taxon>
        <taxon>Pseudomonadota</taxon>
        <taxon>Gammaproteobacteria</taxon>
        <taxon>Alteromonadales</taxon>
        <taxon>Pseudoalteromonadaceae</taxon>
        <taxon>Pseudoalteromonas</taxon>
    </lineage>
</organism>
<dbReference type="RefSeq" id="WP_231098050.1">
    <property type="nucleotide sequence ID" value="NZ_AUXZ01000057.1"/>
</dbReference>
<keyword evidence="2" id="KW-0378">Hydrolase</keyword>
<evidence type="ECO:0008006" key="6">
    <source>
        <dbReference type="Google" id="ProtNLM"/>
    </source>
</evidence>
<evidence type="ECO:0000256" key="1">
    <source>
        <dbReference type="ARBA" id="ARBA00005622"/>
    </source>
</evidence>
<name>A0A162ANA5_9GAMM</name>
<sequence>MKIIILTLFFCLISTIADASSFKGVALPKSQYLTELPKITVALPSSYEANATKNYPVLYVLDGELNGELVNGMLHRLHLSNGTNEHIIVGLTSHDRITDFAPTVNRDPRGPVGAGGGGDKFLDFIENELIPQVNKTYRTNNFNILAGHSIAGLLVIHSFQSRPKLFQGHLAFSPAVWWGARETAKATQKYVTSKQPIKNYLYMNIGSEGGEMREVYDELSQTILRNRNLDLYLRQDEFNDDSHDFTMAAGLFNALTGLYHYQQKQGL</sequence>
<keyword evidence="3" id="KW-0732">Signal</keyword>
<proteinExistence type="inferred from homology"/>
<feature type="chain" id="PRO_5007831334" description="Esterase" evidence="3">
    <location>
        <begin position="20"/>
        <end position="267"/>
    </location>
</feature>
<evidence type="ECO:0000256" key="3">
    <source>
        <dbReference type="SAM" id="SignalP"/>
    </source>
</evidence>
<evidence type="ECO:0000256" key="2">
    <source>
        <dbReference type="ARBA" id="ARBA00022801"/>
    </source>
</evidence>
<dbReference type="Proteomes" id="UP000076503">
    <property type="component" value="Unassembled WGS sequence"/>
</dbReference>